<protein>
    <recommendedName>
        <fullName evidence="6">HECT domain-containing protein</fullName>
    </recommendedName>
</protein>
<dbReference type="InterPro" id="IPR035983">
    <property type="entry name" value="Hect_E3_ubiquitin_ligase"/>
</dbReference>
<dbReference type="Gene3D" id="3.30.2160.10">
    <property type="entry name" value="Hect, E3 ligase catalytic domain"/>
    <property type="match status" value="1"/>
</dbReference>
<dbReference type="InterPro" id="IPR058923">
    <property type="entry name" value="RCC1-like_dom"/>
</dbReference>
<evidence type="ECO:0000259" key="6">
    <source>
        <dbReference type="PROSITE" id="PS50237"/>
    </source>
</evidence>
<dbReference type="InterPro" id="IPR000408">
    <property type="entry name" value="Reg_chr_condens"/>
</dbReference>
<dbReference type="SUPFAM" id="SSF50985">
    <property type="entry name" value="RCC1/BLIP-II"/>
    <property type="match status" value="1"/>
</dbReference>
<feature type="domain" description="HECT" evidence="6">
    <location>
        <begin position="683"/>
        <end position="1001"/>
    </location>
</feature>
<dbReference type="Pfam" id="PF25390">
    <property type="entry name" value="WD40_RLD"/>
    <property type="match status" value="1"/>
</dbReference>
<feature type="repeat" description="RCC1" evidence="5">
    <location>
        <begin position="140"/>
        <end position="192"/>
    </location>
</feature>
<proteinExistence type="predicted"/>
<comment type="caution">
    <text evidence="7">The sequence shown here is derived from an EMBL/GenBank/DDBJ whole genome shotgun (WGS) entry which is preliminary data.</text>
</comment>
<keyword evidence="2" id="KW-0677">Repeat</keyword>
<keyword evidence="8" id="KW-1185">Reference proteome</keyword>
<evidence type="ECO:0000256" key="5">
    <source>
        <dbReference type="PROSITE-ProRule" id="PRU00235"/>
    </source>
</evidence>
<sequence>MYCWGEFELQKLNILTKKNTFCHTPSALQITVTETAVSGLSIGERVIAILRENGNVSVAVRLNEQTGSSWKPIGLTRHAKIAAVCVGATHVALLTEEGALLHWISSDVSSLQKCPANLQNRQVVQVTCGDHHSLALTKDGQLFTWGQNSNGQLGLGKGEPSTLSPQPLKSLAGIPLSQISAGGDHSFALSLSGAVFGWGKNTAGQLGLGSKNDIPVPVQVTSLNFKKTVHISCGGEHTAVLTKDGLVFTCGSGHYGQLGHNSLRDELRPRLVAELWGSKVSQVACGRYHTLAFAESQNTIYAFGCGEHGQLGNGQTHNQAVPLPVSLPQDLSTLTEQRNESTIKNIFAGANQSFVVCKPKENCLASHSNCEQIKTIWELDLEIADRWMSSNSKSWTKTKRTITKMFSSASCINGSFLEQSSGKHYLTSEHQCGLDLSMARQFFEKLSRNEKILKEVERVVRQHLLPSLSSSPAAVEGLRVYLILPELLRVLLKQQQGTQLAISLAEAILRLHPDSLKTLESSWCRIGYSFFKTMVKNFHSVSRNLFNLIRDEERDHSRSLGKTVEMLQKLYTVNSQRLSRLSDSQFHIEEINKFFAFLKFQVIFFYLSYWMDLEMRKRAIIIFMKTVLSLTRFPCIFNMDAKKDVFHISVNEGRHCTPLRACNTLHVRRQTVLQDTLEHLQSNTHDFSMPLEVKFMEENGVDYGGVSQEFFSLLSKALISMDSKPLEVLEESELVWIMSDDNQAEVYKNIGITVGMALWNQHLVNIPFPLALFKKLLGKMPTLEDLEEMLPSEARSLRALLDYDDETLEVLEQDFTVKGQDLIPNGGEILLNRGNRQKFVDLYVDFVFNKSMARQFEAFAEGFCCACPTESWKMFHPDELRMLVYGETQYEWEDLRKVAKYNGCESSDLLIQNFWSVLFGLSKEDKLKFLTFVYGTYRLPIGGLAKRCLNIVRLNMDNSDEYFPQANTCFGTLRLPNYSDIGILREKLIHAINYCDVIGMS</sequence>
<dbReference type="SUPFAM" id="SSF56204">
    <property type="entry name" value="Hect, E3 ligase catalytic domain"/>
    <property type="match status" value="1"/>
</dbReference>
<dbReference type="GO" id="GO:0016740">
    <property type="term" value="F:transferase activity"/>
    <property type="evidence" value="ECO:0007669"/>
    <property type="project" value="UniProtKB-KW"/>
</dbReference>
<dbReference type="EMBL" id="JBHFQA010000006">
    <property type="protein sequence ID" value="KAL2098053.1"/>
    <property type="molecule type" value="Genomic_DNA"/>
</dbReference>
<dbReference type="PANTHER" id="PTHR45622">
    <property type="entry name" value="UBIQUITIN-PROTEIN LIGASE E3A-RELATED"/>
    <property type="match status" value="1"/>
</dbReference>
<reference evidence="7 8" key="1">
    <citation type="submission" date="2024-09" db="EMBL/GenBank/DDBJ databases">
        <title>A chromosome-level genome assembly of Gray's grenadier anchovy, Coilia grayii.</title>
        <authorList>
            <person name="Fu Z."/>
        </authorList>
    </citation>
    <scope>NUCLEOTIDE SEQUENCE [LARGE SCALE GENOMIC DNA]</scope>
    <source>
        <strain evidence="7">G4</strain>
        <tissue evidence="7">Muscle</tissue>
    </source>
</reference>
<dbReference type="InterPro" id="IPR051709">
    <property type="entry name" value="Ub-ligase/GTPase-reg"/>
</dbReference>
<evidence type="ECO:0000256" key="3">
    <source>
        <dbReference type="ARBA" id="ARBA00022786"/>
    </source>
</evidence>
<dbReference type="InterPro" id="IPR009091">
    <property type="entry name" value="RCC1/BLIP-II"/>
</dbReference>
<feature type="repeat" description="RCC1" evidence="5">
    <location>
        <begin position="193"/>
        <end position="244"/>
    </location>
</feature>
<name>A0ABD1KFY4_9TELE</name>
<dbReference type="PROSITE" id="PS50237">
    <property type="entry name" value="HECT"/>
    <property type="match status" value="1"/>
</dbReference>
<dbReference type="Gene3D" id="2.130.10.30">
    <property type="entry name" value="Regulator of chromosome condensation 1/beta-lactamase-inhibitor protein II"/>
    <property type="match status" value="1"/>
</dbReference>
<evidence type="ECO:0000313" key="7">
    <source>
        <dbReference type="EMBL" id="KAL2098053.1"/>
    </source>
</evidence>
<dbReference type="PROSITE" id="PS00626">
    <property type="entry name" value="RCC1_2"/>
    <property type="match status" value="3"/>
</dbReference>
<feature type="repeat" description="RCC1" evidence="5">
    <location>
        <begin position="245"/>
        <end position="296"/>
    </location>
</feature>
<organism evidence="7 8">
    <name type="scientific">Coilia grayii</name>
    <name type="common">Gray's grenadier anchovy</name>
    <dbReference type="NCBI Taxonomy" id="363190"/>
    <lineage>
        <taxon>Eukaryota</taxon>
        <taxon>Metazoa</taxon>
        <taxon>Chordata</taxon>
        <taxon>Craniata</taxon>
        <taxon>Vertebrata</taxon>
        <taxon>Euteleostomi</taxon>
        <taxon>Actinopterygii</taxon>
        <taxon>Neopterygii</taxon>
        <taxon>Teleostei</taxon>
        <taxon>Clupei</taxon>
        <taxon>Clupeiformes</taxon>
        <taxon>Clupeoidei</taxon>
        <taxon>Engraulidae</taxon>
        <taxon>Coilinae</taxon>
        <taxon>Coilia</taxon>
    </lineage>
</organism>
<gene>
    <name evidence="7" type="ORF">ACEWY4_007260</name>
</gene>
<dbReference type="SMART" id="SM00119">
    <property type="entry name" value="HECTc"/>
    <property type="match status" value="1"/>
</dbReference>
<dbReference type="Gene3D" id="3.30.2410.10">
    <property type="entry name" value="Hect, E3 ligase catalytic domain"/>
    <property type="match status" value="1"/>
</dbReference>
<feature type="repeat" description="RCC1" evidence="5">
    <location>
        <begin position="298"/>
        <end position="359"/>
    </location>
</feature>
<dbReference type="InterPro" id="IPR000569">
    <property type="entry name" value="HECT_dom"/>
</dbReference>
<feature type="repeat" description="RCC1" evidence="5">
    <location>
        <begin position="98"/>
        <end position="139"/>
    </location>
</feature>
<evidence type="ECO:0000256" key="1">
    <source>
        <dbReference type="ARBA" id="ARBA00022679"/>
    </source>
</evidence>
<feature type="active site" description="Glycyl thioester intermediate" evidence="4">
    <location>
        <position position="969"/>
    </location>
</feature>
<keyword evidence="1" id="KW-0808">Transferase</keyword>
<evidence type="ECO:0000256" key="2">
    <source>
        <dbReference type="ARBA" id="ARBA00022737"/>
    </source>
</evidence>
<dbReference type="Gene3D" id="3.90.1750.10">
    <property type="entry name" value="Hect, E3 ligase catalytic domains"/>
    <property type="match status" value="1"/>
</dbReference>
<dbReference type="Proteomes" id="UP001591681">
    <property type="component" value="Unassembled WGS sequence"/>
</dbReference>
<dbReference type="PROSITE" id="PS50012">
    <property type="entry name" value="RCC1_3"/>
    <property type="match status" value="5"/>
</dbReference>
<evidence type="ECO:0000256" key="4">
    <source>
        <dbReference type="PROSITE-ProRule" id="PRU00104"/>
    </source>
</evidence>
<dbReference type="PRINTS" id="PR00633">
    <property type="entry name" value="RCCNDNSATION"/>
</dbReference>
<accession>A0ABD1KFY4</accession>
<dbReference type="Pfam" id="PF00632">
    <property type="entry name" value="HECT"/>
    <property type="match status" value="1"/>
</dbReference>
<evidence type="ECO:0000313" key="8">
    <source>
        <dbReference type="Proteomes" id="UP001591681"/>
    </source>
</evidence>
<dbReference type="AlphaFoldDB" id="A0ABD1KFY4"/>
<keyword evidence="3 4" id="KW-0833">Ubl conjugation pathway</keyword>
<dbReference type="PANTHER" id="PTHR45622:SF73">
    <property type="entry name" value="E3 UBIQUITIN-PROTEIN LIGASE HERC4-LIKE ISOFORM X1-RELATED"/>
    <property type="match status" value="1"/>
</dbReference>